<protein>
    <recommendedName>
        <fullName evidence="3">COX assembly mitochondrial protein</fullName>
    </recommendedName>
</protein>
<comment type="subcellular location">
    <subcellularLocation>
        <location evidence="3">Mitochondrion inner membrane</location>
    </subcellularLocation>
</comment>
<dbReference type="Pfam" id="PF08583">
    <property type="entry name" value="Cmc1"/>
    <property type="match status" value="1"/>
</dbReference>
<keyword evidence="3" id="KW-0143">Chaperone</keyword>
<evidence type="ECO:0000313" key="6">
    <source>
        <dbReference type="Proteomes" id="UP001497453"/>
    </source>
</evidence>
<dbReference type="Proteomes" id="UP001497453">
    <property type="component" value="Chromosome 3"/>
</dbReference>
<evidence type="ECO:0000256" key="1">
    <source>
        <dbReference type="ARBA" id="ARBA00007347"/>
    </source>
</evidence>
<reference evidence="6" key="1">
    <citation type="submission" date="2024-04" db="EMBL/GenBank/DDBJ databases">
        <authorList>
            <person name="Shaw F."/>
            <person name="Minotto A."/>
        </authorList>
    </citation>
    <scope>NUCLEOTIDE SEQUENCE [LARGE SCALE GENOMIC DNA]</scope>
</reference>
<evidence type="ECO:0000256" key="4">
    <source>
        <dbReference type="SAM" id="MobiDB-lite"/>
    </source>
</evidence>
<name>A0ABP1D8B6_9APHY</name>
<keyword evidence="6" id="KW-1185">Reference proteome</keyword>
<keyword evidence="2" id="KW-1015">Disulfide bond</keyword>
<keyword evidence="3" id="KW-0472">Membrane</keyword>
<sequence length="78" mass="9063">MHPQLSGDKRIVCKEFIQALEACHADSWAKWTGGCNQAKRDLNNCLRQDRLDQSAKNRENAKLRRGKTEKAWQDLHDE</sequence>
<dbReference type="EMBL" id="OZ037946">
    <property type="protein sequence ID" value="CAL1704102.1"/>
    <property type="molecule type" value="Genomic_DNA"/>
</dbReference>
<evidence type="ECO:0000256" key="3">
    <source>
        <dbReference type="RuleBase" id="RU364104"/>
    </source>
</evidence>
<accession>A0ABP1D8B6</accession>
<comment type="similarity">
    <text evidence="1 3">Belongs to the CMC family.</text>
</comment>
<gene>
    <name evidence="5" type="ORF">GFSPODELE1_LOCUS4853</name>
</gene>
<keyword evidence="3" id="KW-0999">Mitochondrion inner membrane</keyword>
<comment type="function">
    <text evidence="3">Required for mitochondrial cytochrome c oxidase (COX) assembly and respiration.</text>
</comment>
<dbReference type="InterPro" id="IPR013892">
    <property type="entry name" value="Cyt_c_biogenesis_Cmc1-like"/>
</dbReference>
<organism evidence="5 6">
    <name type="scientific">Somion occarium</name>
    <dbReference type="NCBI Taxonomy" id="3059160"/>
    <lineage>
        <taxon>Eukaryota</taxon>
        <taxon>Fungi</taxon>
        <taxon>Dikarya</taxon>
        <taxon>Basidiomycota</taxon>
        <taxon>Agaricomycotina</taxon>
        <taxon>Agaricomycetes</taxon>
        <taxon>Polyporales</taxon>
        <taxon>Cerrenaceae</taxon>
        <taxon>Somion</taxon>
    </lineage>
</organism>
<evidence type="ECO:0000313" key="5">
    <source>
        <dbReference type="EMBL" id="CAL1704102.1"/>
    </source>
</evidence>
<proteinExistence type="inferred from homology"/>
<keyword evidence="3" id="KW-0496">Mitochondrion</keyword>
<feature type="region of interest" description="Disordered" evidence="4">
    <location>
        <begin position="56"/>
        <end position="78"/>
    </location>
</feature>
<evidence type="ECO:0000256" key="2">
    <source>
        <dbReference type="ARBA" id="ARBA00023157"/>
    </source>
</evidence>